<dbReference type="SUPFAM" id="SSF46785">
    <property type="entry name" value="Winged helix' DNA-binding domain"/>
    <property type="match status" value="1"/>
</dbReference>
<dbReference type="Pfam" id="PF01047">
    <property type="entry name" value="MarR"/>
    <property type="match status" value="1"/>
</dbReference>
<sequence>MPAPTPATDPLALESQICFALSVASRGVIAAYRPVLEPLRLTHPQYLVMLALWQHAPLSLKALAGRLHMEPATLSPLTRRLAALGYLRRDQDPDDGRGLALCLTEQGRALRRQAEQVPVEMMRRLQMDEGELRDLHRIMTRLMERVYPEAE</sequence>
<evidence type="ECO:0000256" key="4">
    <source>
        <dbReference type="ARBA" id="ARBA00023163"/>
    </source>
</evidence>
<dbReference type="PROSITE" id="PS01117">
    <property type="entry name" value="HTH_MARR_1"/>
    <property type="match status" value="1"/>
</dbReference>
<dbReference type="InterPro" id="IPR036388">
    <property type="entry name" value="WH-like_DNA-bd_sf"/>
</dbReference>
<keyword evidence="7" id="KW-1185">Reference proteome</keyword>
<evidence type="ECO:0000256" key="2">
    <source>
        <dbReference type="ARBA" id="ARBA00023015"/>
    </source>
</evidence>
<name>A0ABV0IJH5_9MICC</name>
<dbReference type="Proteomes" id="UP001484097">
    <property type="component" value="Unassembled WGS sequence"/>
</dbReference>
<reference evidence="6 7" key="1">
    <citation type="submission" date="2024-05" db="EMBL/GenBank/DDBJ databases">
        <authorList>
            <person name="Yi C."/>
        </authorList>
    </citation>
    <scope>NUCLEOTIDE SEQUENCE [LARGE SCALE GENOMIC DNA]</scope>
    <source>
        <strain evidence="6 7">XS13</strain>
    </source>
</reference>
<keyword evidence="4" id="KW-0804">Transcription</keyword>
<dbReference type="EMBL" id="JBDXMX010000004">
    <property type="protein sequence ID" value="MEO9248309.1"/>
    <property type="molecule type" value="Genomic_DNA"/>
</dbReference>
<evidence type="ECO:0000256" key="1">
    <source>
        <dbReference type="ARBA" id="ARBA00004496"/>
    </source>
</evidence>
<dbReference type="InterPro" id="IPR036390">
    <property type="entry name" value="WH_DNA-bd_sf"/>
</dbReference>
<dbReference type="InterPro" id="IPR023187">
    <property type="entry name" value="Tscrpt_reg_MarR-type_CS"/>
</dbReference>
<dbReference type="PROSITE" id="PS50995">
    <property type="entry name" value="HTH_MARR_2"/>
    <property type="match status" value="1"/>
</dbReference>
<dbReference type="SMART" id="SM00347">
    <property type="entry name" value="HTH_MARR"/>
    <property type="match status" value="1"/>
</dbReference>
<dbReference type="Gene3D" id="1.10.10.10">
    <property type="entry name" value="Winged helix-like DNA-binding domain superfamily/Winged helix DNA-binding domain"/>
    <property type="match status" value="1"/>
</dbReference>
<dbReference type="PANTHER" id="PTHR33164:SF5">
    <property type="entry name" value="ORGANIC HYDROPEROXIDE RESISTANCE TRANSCRIPTIONAL REGULATOR"/>
    <property type="match status" value="1"/>
</dbReference>
<keyword evidence="3" id="KW-0238">DNA-binding</keyword>
<comment type="caution">
    <text evidence="6">The sequence shown here is derived from an EMBL/GenBank/DDBJ whole genome shotgun (WGS) entry which is preliminary data.</text>
</comment>
<keyword evidence="2" id="KW-0805">Transcription regulation</keyword>
<proteinExistence type="predicted"/>
<comment type="subcellular location">
    <subcellularLocation>
        <location evidence="1">Cytoplasm</location>
    </subcellularLocation>
</comment>
<evidence type="ECO:0000313" key="6">
    <source>
        <dbReference type="EMBL" id="MEO9248309.1"/>
    </source>
</evidence>
<evidence type="ECO:0000313" key="7">
    <source>
        <dbReference type="Proteomes" id="UP001484097"/>
    </source>
</evidence>
<evidence type="ECO:0000259" key="5">
    <source>
        <dbReference type="PROSITE" id="PS50995"/>
    </source>
</evidence>
<dbReference type="RefSeq" id="WP_347920925.1">
    <property type="nucleotide sequence ID" value="NZ_JBDXMX010000004.1"/>
</dbReference>
<gene>
    <name evidence="6" type="ORF">ABDK96_11490</name>
</gene>
<dbReference type="InterPro" id="IPR039422">
    <property type="entry name" value="MarR/SlyA-like"/>
</dbReference>
<dbReference type="InterPro" id="IPR000835">
    <property type="entry name" value="HTH_MarR-typ"/>
</dbReference>
<accession>A0ABV0IJH5</accession>
<feature type="domain" description="HTH marR-type" evidence="5">
    <location>
        <begin position="14"/>
        <end position="144"/>
    </location>
</feature>
<evidence type="ECO:0000256" key="3">
    <source>
        <dbReference type="ARBA" id="ARBA00023125"/>
    </source>
</evidence>
<protein>
    <submittedName>
        <fullName evidence="6">MarR family transcriptional regulator</fullName>
    </submittedName>
</protein>
<dbReference type="PANTHER" id="PTHR33164">
    <property type="entry name" value="TRANSCRIPTIONAL REGULATOR, MARR FAMILY"/>
    <property type="match status" value="1"/>
</dbReference>
<organism evidence="6 7">
    <name type="scientific">Citricoccus nitrophenolicus</name>
    <dbReference type="NCBI Taxonomy" id="863575"/>
    <lineage>
        <taxon>Bacteria</taxon>
        <taxon>Bacillati</taxon>
        <taxon>Actinomycetota</taxon>
        <taxon>Actinomycetes</taxon>
        <taxon>Micrococcales</taxon>
        <taxon>Micrococcaceae</taxon>
        <taxon>Citricoccus</taxon>
    </lineage>
</organism>